<sequence length="414" mass="45736">MNDRYDHRRLGRELDLFDTDPLMGAGLPYWLPDGAIVRHVLEEYIREAEREAGYRHVYSPVLGKRELYEISGHWDHYSDDMFPPMELGAEQVVLRPSLCPHHALIYRSRSHSYRELPLRMAELGGMYRSELSGVLGGLTRVRAIHLNDAHVFCTLDQAVDEARAALKLIARAYADLGIKAVRHRLSLPCGGGGRGKYVADPELWRRAIALLREVLDGSGIPYEAVEGEAAFYGPKIDVQIADPAGREATLSTVQIDFHQPERFDLHYIGPDGAKHRPVMVHRSVIGSVERAVAHLIEQHGGAFPVWLAPVQLLILPVAQAQRGPAEKLLHRARRMGVRAELAGPEHGSLGARVRAARLVPYQAVIGEREAEADGGPAAVRLRDGRRPGAVPGAELVARIAARSAARAPELWDAP</sequence>
<dbReference type="Gene3D" id="3.30.930.10">
    <property type="entry name" value="Bira Bifunctional Protein, Domain 2"/>
    <property type="match status" value="1"/>
</dbReference>
<evidence type="ECO:0000256" key="2">
    <source>
        <dbReference type="ARBA" id="ARBA00013163"/>
    </source>
</evidence>
<keyword evidence="6" id="KW-0547">Nucleotide-binding</keyword>
<dbReference type="InterPro" id="IPR004154">
    <property type="entry name" value="Anticodon-bd"/>
</dbReference>
<keyword evidence="5" id="KW-0479">Metal-binding</keyword>
<organism evidence="14 15">
    <name type="scientific">Streptomyces ferrugineus</name>
    <dbReference type="NCBI Taxonomy" id="1413221"/>
    <lineage>
        <taxon>Bacteria</taxon>
        <taxon>Bacillati</taxon>
        <taxon>Actinomycetota</taxon>
        <taxon>Actinomycetes</taxon>
        <taxon>Kitasatosporales</taxon>
        <taxon>Streptomycetaceae</taxon>
        <taxon>Streptomyces</taxon>
    </lineage>
</organism>
<keyword evidence="10" id="KW-0030">Aminoacyl-tRNA synthetase</keyword>
<dbReference type="NCBIfam" id="TIGR00418">
    <property type="entry name" value="thrS"/>
    <property type="match status" value="1"/>
</dbReference>
<feature type="domain" description="Aminoacyl-transfer RNA synthetases class-II family profile" evidence="13">
    <location>
        <begin position="32"/>
        <end position="304"/>
    </location>
</feature>
<dbReference type="Proteomes" id="UP000594205">
    <property type="component" value="Chromosome"/>
</dbReference>
<evidence type="ECO:0000256" key="6">
    <source>
        <dbReference type="ARBA" id="ARBA00022741"/>
    </source>
</evidence>
<evidence type="ECO:0000256" key="7">
    <source>
        <dbReference type="ARBA" id="ARBA00022833"/>
    </source>
</evidence>
<comment type="catalytic activity">
    <reaction evidence="11">
        <text>tRNA(Thr) + L-threonine + ATP = L-threonyl-tRNA(Thr) + AMP + diphosphate + H(+)</text>
        <dbReference type="Rhea" id="RHEA:24624"/>
        <dbReference type="Rhea" id="RHEA-COMP:9670"/>
        <dbReference type="Rhea" id="RHEA-COMP:9704"/>
        <dbReference type="ChEBI" id="CHEBI:15378"/>
        <dbReference type="ChEBI" id="CHEBI:30616"/>
        <dbReference type="ChEBI" id="CHEBI:33019"/>
        <dbReference type="ChEBI" id="CHEBI:57926"/>
        <dbReference type="ChEBI" id="CHEBI:78442"/>
        <dbReference type="ChEBI" id="CHEBI:78534"/>
        <dbReference type="ChEBI" id="CHEBI:456215"/>
        <dbReference type="EC" id="6.1.1.3"/>
    </reaction>
</comment>
<evidence type="ECO:0000259" key="13">
    <source>
        <dbReference type="PROSITE" id="PS50862"/>
    </source>
</evidence>
<accession>A0A7M2SLT8</accession>
<dbReference type="Pfam" id="PF03129">
    <property type="entry name" value="HGTP_anticodon"/>
    <property type="match status" value="1"/>
</dbReference>
<evidence type="ECO:0000256" key="5">
    <source>
        <dbReference type="ARBA" id="ARBA00022723"/>
    </source>
</evidence>
<dbReference type="PROSITE" id="PS50862">
    <property type="entry name" value="AA_TRNA_LIGASE_II"/>
    <property type="match status" value="1"/>
</dbReference>
<dbReference type="GO" id="GO:0005524">
    <property type="term" value="F:ATP binding"/>
    <property type="evidence" value="ECO:0007669"/>
    <property type="project" value="UniProtKB-KW"/>
</dbReference>
<evidence type="ECO:0000313" key="15">
    <source>
        <dbReference type="Proteomes" id="UP000594205"/>
    </source>
</evidence>
<dbReference type="PANTHER" id="PTHR11451">
    <property type="entry name" value="THREONINE-TRNA LIGASE"/>
    <property type="match status" value="1"/>
</dbReference>
<keyword evidence="15" id="KW-1185">Reference proteome</keyword>
<keyword evidence="9" id="KW-0648">Protein biosynthesis</keyword>
<keyword evidence="3" id="KW-0963">Cytoplasm</keyword>
<dbReference type="PRINTS" id="PR01047">
    <property type="entry name" value="TRNASYNTHTHR"/>
</dbReference>
<dbReference type="InterPro" id="IPR006195">
    <property type="entry name" value="aa-tRNA-synth_II"/>
</dbReference>
<protein>
    <recommendedName>
        <fullName evidence="2 12">Threonine--tRNA ligase</fullName>
        <ecNumber evidence="2 12">6.1.1.3</ecNumber>
    </recommendedName>
</protein>
<dbReference type="GO" id="GO:0006435">
    <property type="term" value="P:threonyl-tRNA aminoacylation"/>
    <property type="evidence" value="ECO:0007669"/>
    <property type="project" value="UniProtKB-UniRule"/>
</dbReference>
<dbReference type="InterPro" id="IPR002320">
    <property type="entry name" value="Thr-tRNA-ligase_IIa"/>
</dbReference>
<keyword evidence="7" id="KW-0862">Zinc</keyword>
<dbReference type="AlphaFoldDB" id="A0A7M2SLT8"/>
<evidence type="ECO:0000256" key="12">
    <source>
        <dbReference type="NCBIfam" id="TIGR00418"/>
    </source>
</evidence>
<evidence type="ECO:0000256" key="3">
    <source>
        <dbReference type="ARBA" id="ARBA00022490"/>
    </source>
</evidence>
<keyword evidence="4 14" id="KW-0436">Ligase</keyword>
<comment type="similarity">
    <text evidence="1">Belongs to the class-II aminoacyl-tRNA synthetase family.</text>
</comment>
<dbReference type="InterPro" id="IPR045864">
    <property type="entry name" value="aa-tRNA-synth_II/BPL/LPL"/>
</dbReference>
<dbReference type="GO" id="GO:0005737">
    <property type="term" value="C:cytoplasm"/>
    <property type="evidence" value="ECO:0007669"/>
    <property type="project" value="UniProtKB-UniRule"/>
</dbReference>
<dbReference type="EC" id="6.1.1.3" evidence="2 12"/>
<evidence type="ECO:0000256" key="4">
    <source>
        <dbReference type="ARBA" id="ARBA00022598"/>
    </source>
</evidence>
<name>A0A7M2SLT8_9ACTN</name>
<gene>
    <name evidence="14" type="primary">thrS</name>
    <name evidence="14" type="ORF">IM697_00425</name>
</gene>
<evidence type="ECO:0000256" key="8">
    <source>
        <dbReference type="ARBA" id="ARBA00022840"/>
    </source>
</evidence>
<dbReference type="GO" id="GO:0004829">
    <property type="term" value="F:threonine-tRNA ligase activity"/>
    <property type="evidence" value="ECO:0007669"/>
    <property type="project" value="UniProtKB-UniRule"/>
</dbReference>
<dbReference type="EMBL" id="CP063373">
    <property type="protein sequence ID" value="QOV36979.1"/>
    <property type="molecule type" value="Genomic_DNA"/>
</dbReference>
<reference evidence="14 15" key="1">
    <citation type="submission" date="2020-10" db="EMBL/GenBank/DDBJ databases">
        <title>Streptomyces ferrugineus complate genome analysis.</title>
        <authorList>
            <person name="Anwar N."/>
        </authorList>
    </citation>
    <scope>NUCLEOTIDE SEQUENCE [LARGE SCALE GENOMIC DNA]</scope>
    <source>
        <strain evidence="14 15">CCTCC AA2014009</strain>
    </source>
</reference>
<dbReference type="InterPro" id="IPR002314">
    <property type="entry name" value="aa-tRNA-synt_IIb"/>
</dbReference>
<dbReference type="RefSeq" id="WP_194043576.1">
    <property type="nucleotide sequence ID" value="NZ_CP063373.1"/>
</dbReference>
<dbReference type="GO" id="GO:0046872">
    <property type="term" value="F:metal ion binding"/>
    <property type="evidence" value="ECO:0007669"/>
    <property type="project" value="UniProtKB-KW"/>
</dbReference>
<evidence type="ECO:0000256" key="11">
    <source>
        <dbReference type="ARBA" id="ARBA00049515"/>
    </source>
</evidence>
<proteinExistence type="inferred from homology"/>
<dbReference type="Gene3D" id="3.40.50.800">
    <property type="entry name" value="Anticodon-binding domain"/>
    <property type="match status" value="1"/>
</dbReference>
<dbReference type="SUPFAM" id="SSF52954">
    <property type="entry name" value="Class II aaRS ABD-related"/>
    <property type="match status" value="1"/>
</dbReference>
<dbReference type="InterPro" id="IPR033728">
    <property type="entry name" value="ThrRS_core"/>
</dbReference>
<dbReference type="InterPro" id="IPR036621">
    <property type="entry name" value="Anticodon-bd_dom_sf"/>
</dbReference>
<dbReference type="SUPFAM" id="SSF55681">
    <property type="entry name" value="Class II aaRS and biotin synthetases"/>
    <property type="match status" value="1"/>
</dbReference>
<evidence type="ECO:0000256" key="10">
    <source>
        <dbReference type="ARBA" id="ARBA00023146"/>
    </source>
</evidence>
<dbReference type="FunFam" id="3.30.930.10:FF:000002">
    <property type="entry name" value="Threonine--tRNA ligase"/>
    <property type="match status" value="1"/>
</dbReference>
<evidence type="ECO:0000313" key="14">
    <source>
        <dbReference type="EMBL" id="QOV36979.1"/>
    </source>
</evidence>
<dbReference type="KEGG" id="sfeu:IM697_00425"/>
<dbReference type="PANTHER" id="PTHR11451:SF56">
    <property type="entry name" value="THREONINE--TRNA LIGASE 1"/>
    <property type="match status" value="1"/>
</dbReference>
<evidence type="ECO:0000256" key="1">
    <source>
        <dbReference type="ARBA" id="ARBA00008226"/>
    </source>
</evidence>
<dbReference type="Pfam" id="PF00587">
    <property type="entry name" value="tRNA-synt_2b"/>
    <property type="match status" value="1"/>
</dbReference>
<keyword evidence="8" id="KW-0067">ATP-binding</keyword>
<dbReference type="CDD" id="cd00771">
    <property type="entry name" value="ThrRS_core"/>
    <property type="match status" value="1"/>
</dbReference>
<evidence type="ECO:0000256" key="9">
    <source>
        <dbReference type="ARBA" id="ARBA00022917"/>
    </source>
</evidence>